<dbReference type="InterPro" id="IPR044965">
    <property type="entry name" value="Glyco_hydro_17_plant"/>
</dbReference>
<evidence type="ECO:0000256" key="8">
    <source>
        <dbReference type="SAM" id="SignalP"/>
    </source>
</evidence>
<comment type="catalytic activity">
    <reaction evidence="1">
        <text>Hydrolysis of (1-&gt;3)-beta-D-glucosidic linkages in (1-&gt;3)-beta-D-glucans.</text>
        <dbReference type="EC" id="3.2.1.39"/>
    </reaction>
</comment>
<dbReference type="FunFam" id="3.20.20.80:FF:000005">
    <property type="entry name" value="Glucan endo-1,3-beta-glucosidase 14"/>
    <property type="match status" value="1"/>
</dbReference>
<evidence type="ECO:0000256" key="2">
    <source>
        <dbReference type="ARBA" id="ARBA00008773"/>
    </source>
</evidence>
<evidence type="ECO:0000313" key="10">
    <source>
        <dbReference type="Proteomes" id="UP000639772"/>
    </source>
</evidence>
<gene>
    <name evidence="9" type="ORF">HPP92_025379</name>
</gene>
<keyword evidence="5" id="KW-0378">Hydrolase</keyword>
<feature type="chain" id="PRO_5032945694" description="glucan endo-1,3-beta-D-glucosidase" evidence="8">
    <location>
        <begin position="23"/>
        <end position="411"/>
    </location>
</feature>
<sequence>MAVRSSSSILLFLPALFLSTSAVSVSAHIGINYGQVANNLPSPSSVFPLLRCVGAGRVKLYDTDARVLGSFAGTDFEFIVGLPDQLVPKVRDSAAALSWIKSNIQPHLPHTKIAAITVGNEILSSNSSLLVQSLVPAMHSIYSALATLGLDQQISVTTTHSLTVLATSFPPSAGSFRRDLLPYITPLINFLNKTDSPFLINAYPFFAYKADPKRVSLNYVLFQPNAGVVDATTGLRYSNMLLAQVDAVVAAIGAVSGAKAVEVQVSETGWPSAGDQDEIGATPENARQYIVNLMKMVAEGKGTPMRPASPLQVFVFALFNENMKPGPASERHYGLFKPDGTPAYDLGVEVPVINSTDKDGGSDDDFSPPSFGSITAGSYLTFSSAKDNGRWLLGIQQLGVLGMAIMVLLFI</sequence>
<evidence type="ECO:0000256" key="1">
    <source>
        <dbReference type="ARBA" id="ARBA00000382"/>
    </source>
</evidence>
<evidence type="ECO:0000256" key="7">
    <source>
        <dbReference type="RuleBase" id="RU004335"/>
    </source>
</evidence>
<keyword evidence="4 8" id="KW-0732">Signal</keyword>
<dbReference type="GO" id="GO:0005975">
    <property type="term" value="P:carbohydrate metabolic process"/>
    <property type="evidence" value="ECO:0007669"/>
    <property type="project" value="InterPro"/>
</dbReference>
<dbReference type="InterPro" id="IPR000490">
    <property type="entry name" value="Glyco_hydro_17"/>
</dbReference>
<dbReference type="Pfam" id="PF00332">
    <property type="entry name" value="Glyco_hydro_17"/>
    <property type="match status" value="1"/>
</dbReference>
<dbReference type="OrthoDB" id="77201at2759"/>
<reference evidence="9 10" key="1">
    <citation type="journal article" date="2020" name="Nat. Food">
        <title>A phased Vanilla planifolia genome enables genetic improvement of flavour and production.</title>
        <authorList>
            <person name="Hasing T."/>
            <person name="Tang H."/>
            <person name="Brym M."/>
            <person name="Khazi F."/>
            <person name="Huang T."/>
            <person name="Chambers A.H."/>
        </authorList>
    </citation>
    <scope>NUCLEOTIDE SEQUENCE [LARGE SCALE GENOMIC DNA]</scope>
    <source>
        <tissue evidence="9">Leaf</tissue>
    </source>
</reference>
<evidence type="ECO:0000256" key="3">
    <source>
        <dbReference type="ARBA" id="ARBA00012780"/>
    </source>
</evidence>
<evidence type="ECO:0000256" key="4">
    <source>
        <dbReference type="ARBA" id="ARBA00022729"/>
    </source>
</evidence>
<comment type="caution">
    <text evidence="9">The sequence shown here is derived from an EMBL/GenBank/DDBJ whole genome shotgun (WGS) entry which is preliminary data.</text>
</comment>
<evidence type="ECO:0000256" key="6">
    <source>
        <dbReference type="ARBA" id="ARBA00023295"/>
    </source>
</evidence>
<evidence type="ECO:0000313" key="9">
    <source>
        <dbReference type="EMBL" id="KAG0454075.1"/>
    </source>
</evidence>
<dbReference type="EC" id="3.2.1.39" evidence="3"/>
<dbReference type="GO" id="GO:0042973">
    <property type="term" value="F:glucan endo-1,3-beta-D-glucosidase activity"/>
    <property type="evidence" value="ECO:0007669"/>
    <property type="project" value="UniProtKB-EC"/>
</dbReference>
<dbReference type="SUPFAM" id="SSF51445">
    <property type="entry name" value="(Trans)glycosidases"/>
    <property type="match status" value="1"/>
</dbReference>
<dbReference type="EMBL" id="JADCNM010000014">
    <property type="protein sequence ID" value="KAG0454075.1"/>
    <property type="molecule type" value="Genomic_DNA"/>
</dbReference>
<protein>
    <recommendedName>
        <fullName evidence="3">glucan endo-1,3-beta-D-glucosidase</fullName>
        <ecNumber evidence="3">3.2.1.39</ecNumber>
    </recommendedName>
</protein>
<dbReference type="Gene3D" id="3.20.20.80">
    <property type="entry name" value="Glycosidases"/>
    <property type="match status" value="1"/>
</dbReference>
<evidence type="ECO:0000256" key="5">
    <source>
        <dbReference type="ARBA" id="ARBA00022801"/>
    </source>
</evidence>
<keyword evidence="6" id="KW-0326">Glycosidase</keyword>
<dbReference type="Proteomes" id="UP000639772">
    <property type="component" value="Unassembled WGS sequence"/>
</dbReference>
<dbReference type="InterPro" id="IPR017853">
    <property type="entry name" value="GH"/>
</dbReference>
<feature type="signal peptide" evidence="8">
    <location>
        <begin position="1"/>
        <end position="22"/>
    </location>
</feature>
<dbReference type="PANTHER" id="PTHR32227">
    <property type="entry name" value="GLUCAN ENDO-1,3-BETA-GLUCOSIDASE BG1-RELATED-RELATED"/>
    <property type="match status" value="1"/>
</dbReference>
<organism evidence="9 10">
    <name type="scientific">Vanilla planifolia</name>
    <name type="common">Vanilla</name>
    <dbReference type="NCBI Taxonomy" id="51239"/>
    <lineage>
        <taxon>Eukaryota</taxon>
        <taxon>Viridiplantae</taxon>
        <taxon>Streptophyta</taxon>
        <taxon>Embryophyta</taxon>
        <taxon>Tracheophyta</taxon>
        <taxon>Spermatophyta</taxon>
        <taxon>Magnoliopsida</taxon>
        <taxon>Liliopsida</taxon>
        <taxon>Asparagales</taxon>
        <taxon>Orchidaceae</taxon>
        <taxon>Vanilloideae</taxon>
        <taxon>Vanilleae</taxon>
        <taxon>Vanilla</taxon>
    </lineage>
</organism>
<comment type="similarity">
    <text evidence="2 7">Belongs to the glycosyl hydrolase 17 family.</text>
</comment>
<dbReference type="AlphaFoldDB" id="A0A835UAJ3"/>
<name>A0A835UAJ3_VANPL</name>
<accession>A0A835UAJ3</accession>
<proteinExistence type="inferred from homology"/>